<comment type="function">
    <text evidence="1">Plays a role in the repair and/or biogenesis of the calcium-manganese-oxide cluster on the lumenal face of the thylakoid membrane. Its presence in a photosystem II (PSII) preparation prevents binding of some small extrinsic subunits and thus assembly of calcium-manganese-oxide cluster.</text>
</comment>
<reference evidence="2 3" key="1">
    <citation type="journal article" date="2007" name="Photosyn. Res.">
        <title>Complete nucleotide sequence of the freshwater unicellular cyanobacterium Synechococcus elongatus PCC 6301 chromosome: gene content and organization.</title>
        <authorList>
            <person name="Sugita C."/>
            <person name="Ogata K."/>
            <person name="Shikata M."/>
            <person name="Jikuya H."/>
            <person name="Takano J."/>
            <person name="Furumichi M."/>
            <person name="Kanehisa M."/>
            <person name="Omata T."/>
            <person name="Sugiura M."/>
            <person name="Sugita M."/>
        </authorList>
    </citation>
    <scope>NUCLEOTIDE SEQUENCE [LARGE SCALE GENOMIC DNA]</scope>
    <source>
        <strain evidence="3">ATCC 27144 / PCC 6301 / SAUG 1402/1</strain>
    </source>
</reference>
<name>A0A0H3K302_SYNP6</name>
<dbReference type="NCBIfam" id="TIGR03044">
    <property type="entry name" value="PS_II_psb27"/>
    <property type="match status" value="1"/>
</dbReference>
<dbReference type="GO" id="GO:0031977">
    <property type="term" value="C:thylakoid lumen"/>
    <property type="evidence" value="ECO:0007669"/>
    <property type="project" value="UniProtKB-UniRule"/>
</dbReference>
<comment type="subcellular location">
    <subcellularLocation>
        <location evidence="1">Cellular thylakoid membrane</location>
        <topology evidence="1">Lipid-anchor</topology>
        <orientation evidence="1">Lumenal side</orientation>
    </subcellularLocation>
    <text evidence="1">Associated with PSII on the lumenal side of the thylakoid membrane.</text>
</comment>
<evidence type="ECO:0000256" key="1">
    <source>
        <dbReference type="HAMAP-Rule" id="MF_01481"/>
    </source>
</evidence>
<protein>
    <recommendedName>
        <fullName evidence="1">Photosystem II lipoprotein Psb27</fullName>
    </recommendedName>
    <alternativeName>
        <fullName evidence="1">Photosystem II 11 kDa protein</fullName>
    </alternativeName>
</protein>
<sequence length="135" mass="14740">MPMARPLARLFAIVLVAVIGLTACTGGGDSAISGNYRQDTLAVVTSLRNAITLPDDAPEKSAAQAEARQLINDFAARYRRDSRVSGLSSFTTMQTALNSLAGHYSSYPNRPVPEKLKKRLEKEFRMVELALNREA</sequence>
<dbReference type="GO" id="GO:0009523">
    <property type="term" value="C:photosystem II"/>
    <property type="evidence" value="ECO:0007669"/>
    <property type="project" value="InterPro"/>
</dbReference>
<dbReference type="GO" id="GO:0010206">
    <property type="term" value="P:photosystem II repair"/>
    <property type="evidence" value="ECO:0007669"/>
    <property type="project" value="UniProtKB-UniRule"/>
</dbReference>
<dbReference type="InterPro" id="IPR025585">
    <property type="entry name" value="PSII_Psb27"/>
</dbReference>
<dbReference type="InterPro" id="IPR038450">
    <property type="entry name" value="PSII_Psb27_sf"/>
</dbReference>
<dbReference type="PANTHER" id="PTHR34041:SF1">
    <property type="entry name" value="PHOTOSYSTEM II REPAIR PROTEIN PSB27-H1, CHLOROPLASTIC"/>
    <property type="match status" value="1"/>
</dbReference>
<keyword evidence="1" id="KW-0732">Signal</keyword>
<dbReference type="PANTHER" id="PTHR34041">
    <property type="entry name" value="PHOTOSYSTEM II REPAIR PROTEIN PSB27-H1, CHLOROPLASTIC"/>
    <property type="match status" value="1"/>
</dbReference>
<keyword evidence="1" id="KW-0449">Lipoprotein</keyword>
<keyword evidence="1" id="KW-0793">Thylakoid</keyword>
<evidence type="ECO:0000313" key="3">
    <source>
        <dbReference type="Proteomes" id="UP000001175"/>
    </source>
</evidence>
<dbReference type="KEGG" id="syc:syc1170_c"/>
<dbReference type="GO" id="GO:0010207">
    <property type="term" value="P:photosystem II assembly"/>
    <property type="evidence" value="ECO:0007669"/>
    <property type="project" value="UniProtKB-UniRule"/>
</dbReference>
<proteinExistence type="inferred from homology"/>
<dbReference type="EMBL" id="AP008231">
    <property type="protein sequence ID" value="BAD79360.1"/>
    <property type="molecule type" value="Genomic_DNA"/>
</dbReference>
<dbReference type="GO" id="GO:0031676">
    <property type="term" value="C:plasma membrane-derived thylakoid membrane"/>
    <property type="evidence" value="ECO:0007669"/>
    <property type="project" value="UniProtKB-SubCell"/>
</dbReference>
<dbReference type="Proteomes" id="UP000001175">
    <property type="component" value="Chromosome"/>
</dbReference>
<dbReference type="InterPro" id="IPR017488">
    <property type="entry name" value="PSII_Psb27_cyano_bac"/>
</dbReference>
<keyword evidence="1" id="KW-0472">Membrane</keyword>
<comment type="subunit">
    <text evidence="1">Monomer. Forms a complex with a monomeric, partially assembled PSII. This is probably the complex in which D1 is assembled and/or replaced.</text>
</comment>
<dbReference type="eggNOG" id="ENOG5031CPI">
    <property type="taxonomic scope" value="Bacteria"/>
</dbReference>
<keyword evidence="1" id="KW-0564">Palmitate</keyword>
<organism evidence="2 3">
    <name type="scientific">Synechococcus sp. (strain ATCC 27144 / PCC 6301 / SAUG 1402/1)</name>
    <name type="common">Anacystis nidulans</name>
    <dbReference type="NCBI Taxonomy" id="269084"/>
    <lineage>
        <taxon>Bacteria</taxon>
        <taxon>Bacillati</taxon>
        <taxon>Cyanobacteriota</taxon>
        <taxon>Cyanophyceae</taxon>
        <taxon>Synechococcales</taxon>
        <taxon>Synechococcaceae</taxon>
        <taxon>Synechococcus</taxon>
    </lineage>
</organism>
<dbReference type="AlphaFoldDB" id="A0A0H3K302"/>
<dbReference type="PROSITE" id="PS51257">
    <property type="entry name" value="PROKAR_LIPOPROTEIN"/>
    <property type="match status" value="1"/>
</dbReference>
<dbReference type="HAMAP" id="MF_01481">
    <property type="entry name" value="PSII_Psb27"/>
    <property type="match status" value="1"/>
</dbReference>
<dbReference type="Pfam" id="PF13326">
    <property type="entry name" value="PSII_Pbs27"/>
    <property type="match status" value="1"/>
</dbReference>
<dbReference type="Gene3D" id="1.20.58.810">
    <property type="entry name" value="Photosystem II Pbs27"/>
    <property type="match status" value="1"/>
</dbReference>
<comment type="similarity">
    <text evidence="1">Belongs to the Psb27 family.</text>
</comment>
<gene>
    <name evidence="1 2" type="primary">psb27</name>
    <name evidence="2" type="ordered locus">syc1170_c</name>
</gene>
<accession>A0A0H3K302</accession>
<evidence type="ECO:0000313" key="2">
    <source>
        <dbReference type="EMBL" id="BAD79360.1"/>
    </source>
</evidence>